<comment type="caution">
    <text evidence="1">The sequence shown here is derived from an EMBL/GenBank/DDBJ whole genome shotgun (WGS) entry which is preliminary data.</text>
</comment>
<organism evidence="1 2">
    <name type="scientific">Nostoc commune NIES-4072</name>
    <dbReference type="NCBI Taxonomy" id="2005467"/>
    <lineage>
        <taxon>Bacteria</taxon>
        <taxon>Bacillati</taxon>
        <taxon>Cyanobacteriota</taxon>
        <taxon>Cyanophyceae</taxon>
        <taxon>Nostocales</taxon>
        <taxon>Nostocaceae</taxon>
        <taxon>Nostoc</taxon>
    </lineage>
</organism>
<dbReference type="RefSeq" id="WP_109008242.1">
    <property type="nucleotide sequence ID" value="NZ_BDUD01000001.1"/>
</dbReference>
<keyword evidence="2" id="KW-1185">Reference proteome</keyword>
<dbReference type="AlphaFoldDB" id="A0A2R5FIT7"/>
<evidence type="ECO:0000313" key="2">
    <source>
        <dbReference type="Proteomes" id="UP000245124"/>
    </source>
</evidence>
<accession>A0A2R5FIT7</accession>
<evidence type="ECO:0000313" key="1">
    <source>
        <dbReference type="EMBL" id="GBG18175.1"/>
    </source>
</evidence>
<dbReference type="Proteomes" id="UP000245124">
    <property type="component" value="Unassembled WGS sequence"/>
</dbReference>
<gene>
    <name evidence="1" type="ORF">NIES4072_18390</name>
</gene>
<reference evidence="1 2" key="1">
    <citation type="submission" date="2017-06" db="EMBL/GenBank/DDBJ databases">
        <title>Genome sequencing of cyanobaciteial culture collection at National Institute for Environmental Studies (NIES).</title>
        <authorList>
            <person name="Hirose Y."/>
            <person name="Shimura Y."/>
            <person name="Fujisawa T."/>
            <person name="Nakamura Y."/>
            <person name="Kawachi M."/>
        </authorList>
    </citation>
    <scope>NUCLEOTIDE SEQUENCE [LARGE SCALE GENOMIC DNA]</scope>
    <source>
        <strain evidence="1 2">NIES-4072</strain>
    </source>
</reference>
<sequence>MELGIVECVRTEFVTHYYQGFDAVLSVLTHPTDIFSKSNRIPIEFNLDILSAKPHSEANERKLA</sequence>
<proteinExistence type="predicted"/>
<protein>
    <submittedName>
        <fullName evidence="1">Uncharacterized protein</fullName>
    </submittedName>
</protein>
<dbReference type="EMBL" id="BDUD01000001">
    <property type="protein sequence ID" value="GBG18175.1"/>
    <property type="molecule type" value="Genomic_DNA"/>
</dbReference>
<name>A0A2R5FIT7_NOSCO</name>